<dbReference type="AlphaFoldDB" id="A0A1E3LTF6"/>
<evidence type="ECO:0000313" key="6">
    <source>
        <dbReference type="Proteomes" id="UP000094487"/>
    </source>
</evidence>
<dbReference type="GO" id="GO:0000976">
    <property type="term" value="F:transcription cis-regulatory region binding"/>
    <property type="evidence" value="ECO:0007669"/>
    <property type="project" value="TreeGrafter"/>
</dbReference>
<protein>
    <recommendedName>
        <fullName evidence="4">HTH tetR-type domain-containing protein</fullName>
    </recommendedName>
</protein>
<feature type="domain" description="HTH tetR-type" evidence="4">
    <location>
        <begin position="22"/>
        <end position="82"/>
    </location>
</feature>
<sequence length="210" mass="23374">MSKSPTRTFAPAKPRTPRPPRSETRRLVIEGAFAAFIERGFKGASVDFICSKAGLSRGAFYSNFANKEELFAALYERRADRLRARLASGAAKLASATDIPEFLERLLEMPDSEELDWDIINKEFVIHALRNEQARLTLVDLRSKLRADLCELIRTALMAMGKVAPGNLDEIARLAIAIHEGDTTQRGLEPDERGQVSLLAAFFPDILKSL</sequence>
<dbReference type="Gene3D" id="1.10.357.10">
    <property type="entry name" value="Tetracycline Repressor, domain 2"/>
    <property type="match status" value="1"/>
</dbReference>
<feature type="region of interest" description="Disordered" evidence="3">
    <location>
        <begin position="1"/>
        <end position="22"/>
    </location>
</feature>
<proteinExistence type="predicted"/>
<dbReference type="SUPFAM" id="SSF46689">
    <property type="entry name" value="Homeodomain-like"/>
    <property type="match status" value="1"/>
</dbReference>
<dbReference type="Proteomes" id="UP000094487">
    <property type="component" value="Unassembled WGS sequence"/>
</dbReference>
<accession>A0A1E3LTF6</accession>
<reference evidence="5 6" key="1">
    <citation type="submission" date="2016-08" db="EMBL/GenBank/DDBJ databases">
        <title>Draft genome of the agarase producing Sphingomonas sp. MCT13.</title>
        <authorList>
            <person name="D'Andrea M.M."/>
            <person name="Rossolini G.M."/>
            <person name="Thaller M.C."/>
        </authorList>
    </citation>
    <scope>NUCLEOTIDE SEQUENCE [LARGE SCALE GENOMIC DNA]</scope>
    <source>
        <strain evidence="5 6">MCT13</strain>
    </source>
</reference>
<dbReference type="GO" id="GO:0003700">
    <property type="term" value="F:DNA-binding transcription factor activity"/>
    <property type="evidence" value="ECO:0007669"/>
    <property type="project" value="TreeGrafter"/>
</dbReference>
<dbReference type="PANTHER" id="PTHR30055:SF241">
    <property type="entry name" value="TRANSCRIPTIONAL REGULATORY PROTEIN"/>
    <property type="match status" value="1"/>
</dbReference>
<evidence type="ECO:0000256" key="1">
    <source>
        <dbReference type="ARBA" id="ARBA00023125"/>
    </source>
</evidence>
<name>A0A1E3LTF6_9SPHN</name>
<dbReference type="EMBL" id="MDDS01000038">
    <property type="protein sequence ID" value="ODP37071.1"/>
    <property type="molecule type" value="Genomic_DNA"/>
</dbReference>
<evidence type="ECO:0000259" key="4">
    <source>
        <dbReference type="PROSITE" id="PS50977"/>
    </source>
</evidence>
<feature type="compositionally biased region" description="Low complexity" evidence="3">
    <location>
        <begin position="1"/>
        <end position="13"/>
    </location>
</feature>
<dbReference type="OrthoDB" id="9798857at2"/>
<keyword evidence="6" id="KW-1185">Reference proteome</keyword>
<keyword evidence="1 2" id="KW-0238">DNA-binding</keyword>
<dbReference type="RefSeq" id="WP_069321173.1">
    <property type="nucleotide sequence ID" value="NZ_MDDS01000038.1"/>
</dbReference>
<gene>
    <name evidence="5" type="ORF">BFL28_18905</name>
</gene>
<feature type="DNA-binding region" description="H-T-H motif" evidence="2">
    <location>
        <begin position="45"/>
        <end position="64"/>
    </location>
</feature>
<dbReference type="InterPro" id="IPR001647">
    <property type="entry name" value="HTH_TetR"/>
</dbReference>
<dbReference type="InterPro" id="IPR050109">
    <property type="entry name" value="HTH-type_TetR-like_transc_reg"/>
</dbReference>
<evidence type="ECO:0000313" key="5">
    <source>
        <dbReference type="EMBL" id="ODP37071.1"/>
    </source>
</evidence>
<dbReference type="InterPro" id="IPR009057">
    <property type="entry name" value="Homeodomain-like_sf"/>
</dbReference>
<dbReference type="STRING" id="1888892.BFL28_18905"/>
<organism evidence="5 6">
    <name type="scientific">Sphingomonas turrisvirgatae</name>
    <dbReference type="NCBI Taxonomy" id="1888892"/>
    <lineage>
        <taxon>Bacteria</taxon>
        <taxon>Pseudomonadati</taxon>
        <taxon>Pseudomonadota</taxon>
        <taxon>Alphaproteobacteria</taxon>
        <taxon>Sphingomonadales</taxon>
        <taxon>Sphingomonadaceae</taxon>
        <taxon>Sphingomonas</taxon>
    </lineage>
</organism>
<evidence type="ECO:0000256" key="3">
    <source>
        <dbReference type="SAM" id="MobiDB-lite"/>
    </source>
</evidence>
<dbReference type="PANTHER" id="PTHR30055">
    <property type="entry name" value="HTH-TYPE TRANSCRIPTIONAL REGULATOR RUTR"/>
    <property type="match status" value="1"/>
</dbReference>
<comment type="caution">
    <text evidence="5">The sequence shown here is derived from an EMBL/GenBank/DDBJ whole genome shotgun (WGS) entry which is preliminary data.</text>
</comment>
<evidence type="ECO:0000256" key="2">
    <source>
        <dbReference type="PROSITE-ProRule" id="PRU00335"/>
    </source>
</evidence>
<dbReference type="PRINTS" id="PR00455">
    <property type="entry name" value="HTHTETR"/>
</dbReference>
<dbReference type="Pfam" id="PF00440">
    <property type="entry name" value="TetR_N"/>
    <property type="match status" value="1"/>
</dbReference>
<dbReference type="PROSITE" id="PS50977">
    <property type="entry name" value="HTH_TETR_2"/>
    <property type="match status" value="1"/>
</dbReference>